<reference evidence="3" key="1">
    <citation type="submission" date="2016-10" db="EMBL/GenBank/DDBJ databases">
        <authorList>
            <person name="Varghese N."/>
            <person name="Submissions S."/>
        </authorList>
    </citation>
    <scope>NUCLEOTIDE SEQUENCE [LARGE SCALE GENOMIC DNA]</scope>
    <source>
        <strain evidence="3">CGMCC 1.12397</strain>
    </source>
</reference>
<keyword evidence="1" id="KW-0812">Transmembrane</keyword>
<feature type="transmembrane region" description="Helical" evidence="1">
    <location>
        <begin position="92"/>
        <end position="111"/>
    </location>
</feature>
<sequence length="160" mass="17632">MSSLPASSGEPFPFERLSSDVNDRSLVVRALWFVLVGWWATPLVANLAWALNVTVFLAPVGVKLVNLVPTVLTLKEPRSLTDPDSARGQRSLLVRALYFVFAGWWLGFLWANAASFLAVTVTRLRLVACRSPFGTVVGLPVAVWMLNRLPAVTSLYRFDG</sequence>
<dbReference type="AlphaFoldDB" id="A0A1H1EEZ8"/>
<name>A0A1H1EEZ8_9EURY</name>
<protein>
    <recommendedName>
        <fullName evidence="4">YccF domain-containing protein</fullName>
    </recommendedName>
</protein>
<organism evidence="2 3">
    <name type="scientific">Halopelagius longus</name>
    <dbReference type="NCBI Taxonomy" id="1236180"/>
    <lineage>
        <taxon>Archaea</taxon>
        <taxon>Methanobacteriati</taxon>
        <taxon>Methanobacteriota</taxon>
        <taxon>Stenosarchaea group</taxon>
        <taxon>Halobacteria</taxon>
        <taxon>Halobacteriales</taxon>
        <taxon>Haloferacaceae</taxon>
    </lineage>
</organism>
<keyword evidence="1" id="KW-1133">Transmembrane helix</keyword>
<feature type="transmembrane region" description="Helical" evidence="1">
    <location>
        <begin position="131"/>
        <end position="147"/>
    </location>
</feature>
<dbReference type="Proteomes" id="UP000199289">
    <property type="component" value="Unassembled WGS sequence"/>
</dbReference>
<dbReference type="EMBL" id="FNKQ01000003">
    <property type="protein sequence ID" value="SDQ87263.1"/>
    <property type="molecule type" value="Genomic_DNA"/>
</dbReference>
<proteinExistence type="predicted"/>
<gene>
    <name evidence="2" type="ORF">SAMN05216278_2874</name>
</gene>
<evidence type="ECO:0000256" key="1">
    <source>
        <dbReference type="SAM" id="Phobius"/>
    </source>
</evidence>
<keyword evidence="1" id="KW-0472">Membrane</keyword>
<evidence type="ECO:0000313" key="2">
    <source>
        <dbReference type="EMBL" id="SDQ87263.1"/>
    </source>
</evidence>
<accession>A0A1H1EEZ8</accession>
<evidence type="ECO:0000313" key="3">
    <source>
        <dbReference type="Proteomes" id="UP000199289"/>
    </source>
</evidence>
<evidence type="ECO:0008006" key="4">
    <source>
        <dbReference type="Google" id="ProtNLM"/>
    </source>
</evidence>
<feature type="transmembrane region" description="Helical" evidence="1">
    <location>
        <begin position="26"/>
        <end position="45"/>
    </location>
</feature>